<dbReference type="Gramene" id="ABO99742">
    <property type="protein sequence ID" value="ABO99742"/>
    <property type="gene ID" value="OSTLU_51384"/>
</dbReference>
<evidence type="ECO:0000313" key="8">
    <source>
        <dbReference type="EMBL" id="ABO99711.1"/>
    </source>
</evidence>
<dbReference type="EMBL" id="CP000594">
    <property type="protein sequence ID" value="ABO99711.1"/>
    <property type="molecule type" value="Genomic_DNA"/>
</dbReference>
<dbReference type="RefSeq" id="XP_001421418.1">
    <property type="nucleotide sequence ID" value="XM_001421381.1"/>
</dbReference>
<dbReference type="HAMAP" id="MF_01337_A">
    <property type="entry name" value="Ribosomal_uL18_A"/>
    <property type="match status" value="1"/>
</dbReference>
<comment type="similarity">
    <text evidence="2">Belongs to the universal ribosomal protein uL18 family.</text>
</comment>
<dbReference type="RefSeq" id="XP_001421449.1">
    <property type="nucleotide sequence ID" value="XM_001421412.1"/>
</dbReference>
<keyword evidence="4" id="KW-0963">Cytoplasm</keyword>
<evidence type="ECO:0000256" key="3">
    <source>
        <dbReference type="ARBA" id="ARBA00011113"/>
    </source>
</evidence>
<reference evidence="8 10" key="1">
    <citation type="journal article" date="2007" name="Proc. Natl. Acad. Sci. U.S.A.">
        <title>The tiny eukaryote Ostreococcus provides genomic insights into the paradox of plankton speciation.</title>
        <authorList>
            <person name="Palenik B."/>
            <person name="Grimwood J."/>
            <person name="Aerts A."/>
            <person name="Rouze P."/>
            <person name="Salamov A."/>
            <person name="Putnam N."/>
            <person name="Dupont C."/>
            <person name="Jorgensen R."/>
            <person name="Derelle E."/>
            <person name="Rombauts S."/>
            <person name="Zhou K."/>
            <person name="Otillar R."/>
            <person name="Merchant S.S."/>
            <person name="Podell S."/>
            <person name="Gaasterland T."/>
            <person name="Napoli C."/>
            <person name="Gendler K."/>
            <person name="Manuell A."/>
            <person name="Tai V."/>
            <person name="Vallon O."/>
            <person name="Piganeau G."/>
            <person name="Jancek S."/>
            <person name="Heijde M."/>
            <person name="Jabbari K."/>
            <person name="Bowler C."/>
            <person name="Lohr M."/>
            <person name="Robbens S."/>
            <person name="Werner G."/>
            <person name="Dubchak I."/>
            <person name="Pazour G.J."/>
            <person name="Ren Q."/>
            <person name="Paulsen I."/>
            <person name="Delwiche C."/>
            <person name="Schmutz J."/>
            <person name="Rokhsar D."/>
            <person name="Van de Peer Y."/>
            <person name="Moreau H."/>
            <person name="Grigoriev I.V."/>
        </authorList>
    </citation>
    <scope>NUCLEOTIDE SEQUENCE [LARGE SCALE GENOMIC DNA]</scope>
    <source>
        <strain evidence="8 10">CCE9901</strain>
    </source>
</reference>
<keyword evidence="5 8" id="KW-0689">Ribosomal protein</keyword>
<dbReference type="OrthoDB" id="1618453at2759"/>
<dbReference type="InterPro" id="IPR005485">
    <property type="entry name" value="Rbsml_uL18_euk_arch"/>
</dbReference>
<dbReference type="EMBL" id="CP000594">
    <property type="protein sequence ID" value="ABO99742.1"/>
    <property type="molecule type" value="Genomic_DNA"/>
</dbReference>
<dbReference type="HOGENOM" id="CLU_056222_1_0_1"/>
<evidence type="ECO:0000256" key="4">
    <source>
        <dbReference type="ARBA" id="ARBA00022490"/>
    </source>
</evidence>
<feature type="domain" description="Large ribosomal subunit protein uL18 C-terminal eukaryotes" evidence="7">
    <location>
        <begin position="243"/>
        <end position="298"/>
    </location>
</feature>
<dbReference type="PRINTS" id="PR00058">
    <property type="entry name" value="RIBOSOMALL5"/>
</dbReference>
<accession>A4S796</accession>
<dbReference type="GO" id="GO:0022625">
    <property type="term" value="C:cytosolic large ribosomal subunit"/>
    <property type="evidence" value="ECO:0007669"/>
    <property type="project" value="TreeGrafter"/>
</dbReference>
<dbReference type="FunFam" id="3.30.420.100:FF:000002">
    <property type="entry name" value="60S ribosomal protein L5"/>
    <property type="match status" value="1"/>
</dbReference>
<dbReference type="Pfam" id="PF17144">
    <property type="entry name" value="Ribosomal_L5e"/>
    <property type="match status" value="1"/>
</dbReference>
<dbReference type="KEGG" id="olu:OSTLU_27400"/>
<dbReference type="GO" id="GO:0008097">
    <property type="term" value="F:5S rRNA binding"/>
    <property type="evidence" value="ECO:0007669"/>
    <property type="project" value="InterPro"/>
</dbReference>
<dbReference type="Gramene" id="ABO99711">
    <property type="protein sequence ID" value="ABO99711"/>
    <property type="gene ID" value="OSTLU_27400"/>
</dbReference>
<evidence type="ECO:0000256" key="1">
    <source>
        <dbReference type="ARBA" id="ARBA00004496"/>
    </source>
</evidence>
<evidence type="ECO:0000256" key="2">
    <source>
        <dbReference type="ARBA" id="ARBA00007116"/>
    </source>
</evidence>
<evidence type="ECO:0000313" key="9">
    <source>
        <dbReference type="EMBL" id="ABO99742.1"/>
    </source>
</evidence>
<dbReference type="KEGG" id="olu:OSTLU_51384"/>
<dbReference type="InterPro" id="IPR057268">
    <property type="entry name" value="Ribosomal_L18"/>
</dbReference>
<organism evidence="8 10">
    <name type="scientific">Ostreococcus lucimarinus (strain CCE9901)</name>
    <dbReference type="NCBI Taxonomy" id="436017"/>
    <lineage>
        <taxon>Eukaryota</taxon>
        <taxon>Viridiplantae</taxon>
        <taxon>Chlorophyta</taxon>
        <taxon>Mamiellophyceae</taxon>
        <taxon>Mamiellales</taxon>
        <taxon>Bathycoccaceae</taxon>
        <taxon>Ostreococcus</taxon>
    </lineage>
</organism>
<dbReference type="STRING" id="436017.A4S796"/>
<dbReference type="GO" id="GO:0006412">
    <property type="term" value="P:translation"/>
    <property type="evidence" value="ECO:0007669"/>
    <property type="project" value="InterPro"/>
</dbReference>
<dbReference type="PANTHER" id="PTHR23410:SF12">
    <property type="entry name" value="LARGE RIBOSOMAL SUBUNIT PROTEIN UL18"/>
    <property type="match status" value="1"/>
</dbReference>
<evidence type="ECO:0000256" key="6">
    <source>
        <dbReference type="ARBA" id="ARBA00023274"/>
    </source>
</evidence>
<dbReference type="Proteomes" id="UP000001568">
    <property type="component" value="Chromosome 14"/>
</dbReference>
<evidence type="ECO:0000256" key="5">
    <source>
        <dbReference type="ARBA" id="ARBA00022980"/>
    </source>
</evidence>
<dbReference type="SUPFAM" id="SSF53137">
    <property type="entry name" value="Translational machinery components"/>
    <property type="match status" value="1"/>
</dbReference>
<keyword evidence="10" id="KW-1185">Reference proteome</keyword>
<dbReference type="Pfam" id="PF14204">
    <property type="entry name" value="Ribosomal_L18_c"/>
    <property type="match status" value="1"/>
</dbReference>
<dbReference type="Gene3D" id="3.30.420.100">
    <property type="match status" value="1"/>
</dbReference>
<dbReference type="PANTHER" id="PTHR23410">
    <property type="entry name" value="RIBOSOMAL PROTEIN L5-RELATED"/>
    <property type="match status" value="1"/>
</dbReference>
<gene>
    <name evidence="8" type="primary">RPL5A</name>
    <name evidence="9" type="synonym">RPL5B</name>
    <name evidence="8" type="ORF">OSTLU_27400</name>
    <name evidence="9" type="ORF">OSTLU_51384</name>
</gene>
<dbReference type="AlphaFoldDB" id="A4S796"/>
<dbReference type="InterPro" id="IPR025607">
    <property type="entry name" value="Ribosomal_uL18_C_euk"/>
</dbReference>
<comment type="subunit">
    <text evidence="3">Component of the large ribosomal subunit (LSU).</text>
</comment>
<dbReference type="GO" id="GO:0009965">
    <property type="term" value="P:leaf morphogenesis"/>
    <property type="evidence" value="ECO:0007669"/>
    <property type="project" value="UniProtKB-ARBA"/>
</dbReference>
<proteinExistence type="inferred from homology"/>
<dbReference type="GO" id="GO:0003735">
    <property type="term" value="F:structural constituent of ribosome"/>
    <property type="evidence" value="ECO:0007669"/>
    <property type="project" value="InterPro"/>
</dbReference>
<comment type="subcellular location">
    <subcellularLocation>
        <location evidence="1">Cytoplasm</location>
    </subcellularLocation>
</comment>
<dbReference type="GO" id="GO:0009955">
    <property type="term" value="P:adaxial/abaxial pattern specification"/>
    <property type="evidence" value="ECO:0007669"/>
    <property type="project" value="UniProtKB-ARBA"/>
</dbReference>
<dbReference type="eggNOG" id="KOG0875">
    <property type="taxonomic scope" value="Eukaryota"/>
</dbReference>
<sequence>MGRRKVKRKSQSVAKTNAYFSRFQVKFARRRAGKTDYYARQRLITQDKNKYNSPKYRFVVRFTNRDVICQVVYATLAGDVCIASAYSHELPKYGMKAGLTNYAATYATGLLCARRLLTKYGLADAYEGKTEDLGEDYHVEQGDEEARPFKCFLDTGLVRTSTGARVFAALKGAVDGGLDIPHNEKRFAGYDLQDKSHDPDTLERYIKGGVVAEYAEELQEEEPEKFEQQFAKYLAADFDPTELEDAMEDVLDAIREDPVHEKKERVKPADAGRLFKLPKLTYEEKKANLKAKLEALRAAA</sequence>
<dbReference type="GeneID" id="5005573"/>
<dbReference type="CDD" id="cd00432">
    <property type="entry name" value="Ribosomal_L18_L5e"/>
    <property type="match status" value="1"/>
</dbReference>
<evidence type="ECO:0000259" key="7">
    <source>
        <dbReference type="Pfam" id="PF14204"/>
    </source>
</evidence>
<name>A4S796_OSTLU</name>
<dbReference type="GO" id="GO:0000027">
    <property type="term" value="P:ribosomal large subunit assembly"/>
    <property type="evidence" value="ECO:0007669"/>
    <property type="project" value="TreeGrafter"/>
</dbReference>
<dbReference type="GeneID" id="5005499"/>
<evidence type="ECO:0000313" key="10">
    <source>
        <dbReference type="Proteomes" id="UP000001568"/>
    </source>
</evidence>
<protein>
    <submittedName>
        <fullName evidence="8">Ribosomal protein L5A, component of cytosolic 80S ribosome and 60S large subunit</fullName>
    </submittedName>
    <submittedName>
        <fullName evidence="9">Ribosomal protein L5B, component of cytosolic 80S ribosome and 60S large subunit</fullName>
    </submittedName>
</protein>
<dbReference type="OMA" id="CQIASAH"/>
<keyword evidence="6" id="KW-0687">Ribonucleoprotein</keyword>